<feature type="domain" description="EGF-like" evidence="5">
    <location>
        <begin position="146"/>
        <end position="184"/>
    </location>
</feature>
<evidence type="ECO:0000259" key="7">
    <source>
        <dbReference type="PROSITE" id="PS50835"/>
    </source>
</evidence>
<dbReference type="PROSITE" id="PS50835">
    <property type="entry name" value="IG_LIKE"/>
    <property type="match status" value="1"/>
</dbReference>
<dbReference type="Pfam" id="PF00431">
    <property type="entry name" value="CUB"/>
    <property type="match status" value="1"/>
</dbReference>
<dbReference type="SMART" id="SM00409">
    <property type="entry name" value="IG"/>
    <property type="match status" value="2"/>
</dbReference>
<feature type="domain" description="EGF-like" evidence="5">
    <location>
        <begin position="185"/>
        <end position="224"/>
    </location>
</feature>
<proteinExistence type="predicted"/>
<evidence type="ECO:0000259" key="4">
    <source>
        <dbReference type="PROSITE" id="PS01180"/>
    </source>
</evidence>
<dbReference type="SUPFAM" id="SSF57196">
    <property type="entry name" value="EGF/Laminin"/>
    <property type="match status" value="1"/>
</dbReference>
<dbReference type="GO" id="GO:0016020">
    <property type="term" value="C:membrane"/>
    <property type="evidence" value="ECO:0007669"/>
    <property type="project" value="InterPro"/>
</dbReference>
<dbReference type="InterPro" id="IPR000859">
    <property type="entry name" value="CUB_dom"/>
</dbReference>
<protein>
    <submittedName>
        <fullName evidence="8">Uncharacterized protein</fullName>
    </submittedName>
</protein>
<reference evidence="8" key="1">
    <citation type="submission" date="2015-12" db="EMBL/GenBank/DDBJ databases">
        <title>De novo transcriptome assembly of four potential Pierce s Disease insect vectors from Arizona vineyards.</title>
        <authorList>
            <person name="Tassone E.E."/>
        </authorList>
    </citation>
    <scope>NUCLEOTIDE SEQUENCE</scope>
</reference>
<keyword evidence="3" id="KW-0732">Signal</keyword>
<dbReference type="InterPro" id="IPR035914">
    <property type="entry name" value="Sperma_CUB_dom_sf"/>
</dbReference>
<dbReference type="GO" id="GO:0007189">
    <property type="term" value="P:adenylate cyclase-activating G protein-coupled receptor signaling pathway"/>
    <property type="evidence" value="ECO:0007669"/>
    <property type="project" value="TreeGrafter"/>
</dbReference>
<dbReference type="InterPro" id="IPR051587">
    <property type="entry name" value="Adhesion_GPCR"/>
</dbReference>
<dbReference type="Gene3D" id="2.10.25.10">
    <property type="entry name" value="Laminin"/>
    <property type="match status" value="1"/>
</dbReference>
<dbReference type="GO" id="GO:0004930">
    <property type="term" value="F:G protein-coupled receptor activity"/>
    <property type="evidence" value="ECO:0007669"/>
    <property type="project" value="InterPro"/>
</dbReference>
<feature type="chain" id="PRO_5008580800" evidence="3">
    <location>
        <begin position="19"/>
        <end position="619"/>
    </location>
</feature>
<dbReference type="InterPro" id="IPR036179">
    <property type="entry name" value="Ig-like_dom_sf"/>
</dbReference>
<gene>
    <name evidence="8" type="ORF">g.7941</name>
</gene>
<dbReference type="InterPro" id="IPR001879">
    <property type="entry name" value="GPCR_2_extracellular_dom"/>
</dbReference>
<evidence type="ECO:0000256" key="1">
    <source>
        <dbReference type="ARBA" id="ARBA00023157"/>
    </source>
</evidence>
<dbReference type="SUPFAM" id="SSF49854">
    <property type="entry name" value="Spermadhesin, CUB domain"/>
    <property type="match status" value="1"/>
</dbReference>
<organism evidence="8">
    <name type="scientific">Clastoptera arizonana</name>
    <name type="common">Arizona spittle bug</name>
    <dbReference type="NCBI Taxonomy" id="38151"/>
    <lineage>
        <taxon>Eukaryota</taxon>
        <taxon>Metazoa</taxon>
        <taxon>Ecdysozoa</taxon>
        <taxon>Arthropoda</taxon>
        <taxon>Hexapoda</taxon>
        <taxon>Insecta</taxon>
        <taxon>Pterygota</taxon>
        <taxon>Neoptera</taxon>
        <taxon>Paraneoptera</taxon>
        <taxon>Hemiptera</taxon>
        <taxon>Auchenorrhyncha</taxon>
        <taxon>Cercopoidea</taxon>
        <taxon>Clastopteridae</taxon>
        <taxon>Clastoptera</taxon>
    </lineage>
</organism>
<feature type="disulfide bond" evidence="2">
    <location>
        <begin position="214"/>
        <end position="223"/>
    </location>
</feature>
<feature type="domain" description="G-protein coupled receptors family 2 profile 1" evidence="6">
    <location>
        <begin position="569"/>
        <end position="619"/>
    </location>
</feature>
<dbReference type="InterPro" id="IPR003599">
    <property type="entry name" value="Ig_sub"/>
</dbReference>
<dbReference type="PANTHER" id="PTHR45813:SF8">
    <property type="entry name" value="IG-LIKE DOMAIN-CONTAINING PROTEIN"/>
    <property type="match status" value="1"/>
</dbReference>
<feature type="domain" description="CUB" evidence="4">
    <location>
        <begin position="22"/>
        <end position="69"/>
    </location>
</feature>
<dbReference type="Gene3D" id="2.60.40.10">
    <property type="entry name" value="Immunoglobulins"/>
    <property type="match status" value="1"/>
</dbReference>
<keyword evidence="1 2" id="KW-1015">Disulfide bond</keyword>
<dbReference type="InterPro" id="IPR036445">
    <property type="entry name" value="GPCR_2_extracell_dom_sf"/>
</dbReference>
<dbReference type="InterPro" id="IPR007110">
    <property type="entry name" value="Ig-like_dom"/>
</dbReference>
<dbReference type="PROSITE" id="PS00022">
    <property type="entry name" value="EGF_1"/>
    <property type="match status" value="2"/>
</dbReference>
<dbReference type="InterPro" id="IPR000742">
    <property type="entry name" value="EGF"/>
</dbReference>
<dbReference type="Pfam" id="PF13927">
    <property type="entry name" value="Ig_3"/>
    <property type="match status" value="1"/>
</dbReference>
<comment type="caution">
    <text evidence="2">Lacks conserved residue(s) required for the propagation of feature annotation.</text>
</comment>
<dbReference type="PROSITE" id="PS01180">
    <property type="entry name" value="CUB"/>
    <property type="match status" value="1"/>
</dbReference>
<dbReference type="PROSITE" id="PS50227">
    <property type="entry name" value="G_PROTEIN_RECEP_F2_3"/>
    <property type="match status" value="1"/>
</dbReference>
<evidence type="ECO:0000256" key="2">
    <source>
        <dbReference type="PROSITE-ProRule" id="PRU00076"/>
    </source>
</evidence>
<dbReference type="AlphaFoldDB" id="A0A1B6CZL9"/>
<dbReference type="CDD" id="cd00054">
    <property type="entry name" value="EGF_CA"/>
    <property type="match status" value="1"/>
</dbReference>
<sequence>MNLWMSLSLFSILLFTSAEEECGGILHESSGVIQTPNFPNKFKVPIRCRWILNAPNDDTSTVIYFTQLFVTRGLTFTEYELESNEGRVIHMVTEKNVTFVQWLLTKKDLVIDFELNELESNHLRIMDNLLDVYGFNLTYEKTTMARPTACSAVACSFSGHCYASKDFQEYTCSCFPGFSGKDCGHGPYCDTKQYTCYNGGICRHVGSKHALCSCPEDYTGPTCETSLIAKPACVDEGKCTEECIENDLSEPCSCGAVETLPDLQNYARYEVRIQLKLSSHCSINISHCDWKWQLEHQLSDYLWSKNISMLEFNISRIKMISKIEIIIILLGEKREKSNIREFMYKFLDEFSFEDVTLNKSFLKLIYEPALYIKSVQINQPGYILDEGSEFVLSCLAQGSPHMVFRWFKDGIFVNVSKAERNIWTSLLPLDSSDHYTAVLGIEHAEALDQGRYTCHVTDYGYQQCRTVVIEVIRKSQLRVFPMSLTVFKDSNFSIQCMSPDDLPYSYSWTKSDVPINIFSGQEYAERLLPIGSMLTVNNIQNTTLYGCHFGPFSQKVLVEVLDRTEIPWCPEDKNIGISWDKAVPGIISIKECPIGYTGNVTRMCESGARWLIPDFSGCL</sequence>
<dbReference type="PROSITE" id="PS01186">
    <property type="entry name" value="EGF_2"/>
    <property type="match status" value="1"/>
</dbReference>
<evidence type="ECO:0000313" key="8">
    <source>
        <dbReference type="EMBL" id="JAS18890.1"/>
    </source>
</evidence>
<dbReference type="Gene3D" id="4.10.1240.10">
    <property type="entry name" value="GPCR, family 2, extracellular hormone receptor domain"/>
    <property type="match status" value="1"/>
</dbReference>
<dbReference type="EMBL" id="GEDC01018408">
    <property type="protein sequence ID" value="JAS18890.1"/>
    <property type="molecule type" value="Transcribed_RNA"/>
</dbReference>
<keyword evidence="2" id="KW-0245">EGF-like domain</keyword>
<feature type="domain" description="Ig-like" evidence="7">
    <location>
        <begin position="368"/>
        <end position="468"/>
    </location>
</feature>
<evidence type="ECO:0000259" key="5">
    <source>
        <dbReference type="PROSITE" id="PS50026"/>
    </source>
</evidence>
<dbReference type="PROSITE" id="PS50026">
    <property type="entry name" value="EGF_3"/>
    <property type="match status" value="2"/>
</dbReference>
<feature type="non-terminal residue" evidence="8">
    <location>
        <position position="619"/>
    </location>
</feature>
<dbReference type="SUPFAM" id="SSF48726">
    <property type="entry name" value="Immunoglobulin"/>
    <property type="match status" value="2"/>
</dbReference>
<feature type="disulfide bond" evidence="2">
    <location>
        <begin position="174"/>
        <end position="183"/>
    </location>
</feature>
<feature type="signal peptide" evidence="3">
    <location>
        <begin position="1"/>
        <end position="18"/>
    </location>
</feature>
<dbReference type="PANTHER" id="PTHR45813">
    <property type="entry name" value="IG-LIKE DOMAIN-CONTAINING PROTEIN"/>
    <property type="match status" value="1"/>
</dbReference>
<accession>A0A1B6CZL9</accession>
<feature type="disulfide bond" evidence="2">
    <location>
        <begin position="155"/>
        <end position="172"/>
    </location>
</feature>
<dbReference type="SUPFAM" id="SSF111418">
    <property type="entry name" value="Hormone receptor domain"/>
    <property type="match status" value="1"/>
</dbReference>
<name>A0A1B6CZL9_9HEMI</name>
<dbReference type="SMART" id="SM00181">
    <property type="entry name" value="EGF"/>
    <property type="match status" value="2"/>
</dbReference>
<evidence type="ECO:0000256" key="3">
    <source>
        <dbReference type="SAM" id="SignalP"/>
    </source>
</evidence>
<dbReference type="InterPro" id="IPR013783">
    <property type="entry name" value="Ig-like_fold"/>
</dbReference>
<evidence type="ECO:0000259" key="6">
    <source>
        <dbReference type="PROSITE" id="PS50227"/>
    </source>
</evidence>
<dbReference type="Gene3D" id="2.60.120.290">
    <property type="entry name" value="Spermadhesin, CUB domain"/>
    <property type="match status" value="1"/>
</dbReference>